<sequence length="40" mass="4933">MYEATKKESLIKGFTPGKYKERYINKKNYLYYNIKTNETY</sequence>
<geneLocation type="plasmid" evidence="1 2">
    <name>pBc239</name>
</geneLocation>
<keyword evidence="1" id="KW-0614">Plasmid</keyword>
<evidence type="ECO:0000313" key="2">
    <source>
        <dbReference type="Proteomes" id="UP000000441"/>
    </source>
</evidence>
<organism evidence="1 2">
    <name type="scientific">Bacillus cereus (strain Q1)</name>
    <dbReference type="NCBI Taxonomy" id="361100"/>
    <lineage>
        <taxon>Bacteria</taxon>
        <taxon>Bacillati</taxon>
        <taxon>Bacillota</taxon>
        <taxon>Bacilli</taxon>
        <taxon>Bacillales</taxon>
        <taxon>Bacillaceae</taxon>
        <taxon>Bacillus</taxon>
        <taxon>Bacillus cereus group</taxon>
    </lineage>
</organism>
<protein>
    <submittedName>
        <fullName evidence="1">Uncharacterized protein</fullName>
    </submittedName>
</protein>
<accession>B9J630</accession>
<dbReference type="HOGENOM" id="CLU_3284483_0_0_9"/>
<reference evidence="1 2" key="1">
    <citation type="journal article" date="2009" name="J. Bacteriol.">
        <title>Complete genome sequence of the extremophilic Bacillus cereus strain Q1 with industrial applications.</title>
        <authorList>
            <person name="Xiong Z."/>
            <person name="Jiang Y."/>
            <person name="Qi D."/>
            <person name="Lu H."/>
            <person name="Yang F."/>
            <person name="Yang J."/>
            <person name="Chen L."/>
            <person name="Sun L."/>
            <person name="Xu X."/>
            <person name="Xue Y."/>
            <person name="Zhu Y."/>
            <person name="Jin Q."/>
        </authorList>
    </citation>
    <scope>NUCLEOTIDE SEQUENCE [LARGE SCALE GENOMIC DNA]</scope>
    <source>
        <strain evidence="1 2">Q1</strain>
        <plasmid evidence="1 2">pBc239</plasmid>
    </source>
</reference>
<name>B9J630_BACCQ</name>
<gene>
    <name evidence="1" type="ordered locus">BCQ_PI091</name>
</gene>
<dbReference type="Proteomes" id="UP000000441">
    <property type="component" value="Plasmid pBc239"/>
</dbReference>
<dbReference type="AlphaFoldDB" id="B9J630"/>
<dbReference type="KEGG" id="bcq:BCQ_PI091"/>
<evidence type="ECO:0000313" key="1">
    <source>
        <dbReference type="EMBL" id="ACM15825.1"/>
    </source>
</evidence>
<dbReference type="EMBL" id="CP000228">
    <property type="protein sequence ID" value="ACM15825.1"/>
    <property type="molecule type" value="Genomic_DNA"/>
</dbReference>
<proteinExistence type="predicted"/>